<keyword evidence="1" id="KW-0812">Transmembrane</keyword>
<dbReference type="InterPro" id="IPR003425">
    <property type="entry name" value="CCB3/YggT"/>
</dbReference>
<dbReference type="Proteomes" id="UP000430564">
    <property type="component" value="Unassembled WGS sequence"/>
</dbReference>
<dbReference type="AlphaFoldDB" id="A0A6I1ESF8"/>
<dbReference type="GO" id="GO:0016020">
    <property type="term" value="C:membrane"/>
    <property type="evidence" value="ECO:0007669"/>
    <property type="project" value="InterPro"/>
</dbReference>
<dbReference type="Pfam" id="PF02325">
    <property type="entry name" value="CCB3_YggT"/>
    <property type="match status" value="2"/>
</dbReference>
<protein>
    <submittedName>
        <fullName evidence="2">YggT family protein</fullName>
    </submittedName>
</protein>
<reference evidence="2 3" key="1">
    <citation type="submission" date="2019-10" db="EMBL/GenBank/DDBJ databases">
        <title>Genome diversity of Sutterella seckii.</title>
        <authorList>
            <person name="Chaplin A.V."/>
            <person name="Sokolova S.R."/>
            <person name="Mosin K.A."/>
            <person name="Ivanova E.L."/>
            <person name="Kochetkova T.O."/>
            <person name="Goltsov A.Y."/>
            <person name="Trofimov D.Y."/>
            <person name="Efimov B.A."/>
        </authorList>
    </citation>
    <scope>NUCLEOTIDE SEQUENCE [LARGE SCALE GENOMIC DNA]</scope>
    <source>
        <strain evidence="2 3">ASD393</strain>
    </source>
</reference>
<gene>
    <name evidence="2" type="ORF">GBM95_06140</name>
</gene>
<evidence type="ECO:0000313" key="3">
    <source>
        <dbReference type="Proteomes" id="UP000430564"/>
    </source>
</evidence>
<organism evidence="2 3">
    <name type="scientific">Sutterella seckii</name>
    <dbReference type="NCBI Taxonomy" id="1944635"/>
    <lineage>
        <taxon>Bacteria</taxon>
        <taxon>Pseudomonadati</taxon>
        <taxon>Pseudomonadota</taxon>
        <taxon>Betaproteobacteria</taxon>
        <taxon>Burkholderiales</taxon>
        <taxon>Sutterellaceae</taxon>
        <taxon>Sutterella</taxon>
    </lineage>
</organism>
<sequence>MLGSVLQYVLGIVFGFFGAVLLLRAWLYYWALSPRHPLCELTRKITDWLVAPLSKALKPKGGIDWASVVAAFFTAIIAVLLHRTLGQLPATPVGLLIAPFAMLLRWALEMISWGAIIWAVLSWVNRGHPMTYTLEMLLNPFLAPIRRVLPTFRGIDFSPLVLIVITNALLMLVVPLSRGFILL</sequence>
<evidence type="ECO:0000256" key="1">
    <source>
        <dbReference type="SAM" id="Phobius"/>
    </source>
</evidence>
<keyword evidence="1" id="KW-0472">Membrane</keyword>
<dbReference type="OrthoDB" id="9806665at2"/>
<feature type="transmembrane region" description="Helical" evidence="1">
    <location>
        <begin position="93"/>
        <end position="121"/>
    </location>
</feature>
<feature type="transmembrane region" description="Helical" evidence="1">
    <location>
        <begin position="160"/>
        <end position="181"/>
    </location>
</feature>
<comment type="caution">
    <text evidence="2">The sequence shown here is derived from an EMBL/GenBank/DDBJ whole genome shotgun (WGS) entry which is preliminary data.</text>
</comment>
<feature type="transmembrane region" description="Helical" evidence="1">
    <location>
        <begin position="62"/>
        <end position="81"/>
    </location>
</feature>
<evidence type="ECO:0000313" key="2">
    <source>
        <dbReference type="EMBL" id="KAB7660317.1"/>
    </source>
</evidence>
<name>A0A6I1ESF8_9BURK</name>
<keyword evidence="1" id="KW-1133">Transmembrane helix</keyword>
<accession>A0A6I1ESF8</accession>
<dbReference type="EMBL" id="WEHX01000032">
    <property type="protein sequence ID" value="KAB7660317.1"/>
    <property type="molecule type" value="Genomic_DNA"/>
</dbReference>
<dbReference type="RefSeq" id="WP_152158291.1">
    <property type="nucleotide sequence ID" value="NZ_WEHX01000032.1"/>
</dbReference>
<feature type="transmembrane region" description="Helical" evidence="1">
    <location>
        <begin position="6"/>
        <end position="27"/>
    </location>
</feature>
<proteinExistence type="predicted"/>